<dbReference type="EMBL" id="MU865486">
    <property type="protein sequence ID" value="KAK4222176.1"/>
    <property type="molecule type" value="Genomic_DNA"/>
</dbReference>
<evidence type="ECO:0000313" key="3">
    <source>
        <dbReference type="Proteomes" id="UP001301958"/>
    </source>
</evidence>
<dbReference type="AlphaFoldDB" id="A0AAN6YNU6"/>
<feature type="transmembrane region" description="Helical" evidence="1">
    <location>
        <begin position="151"/>
        <end position="175"/>
    </location>
</feature>
<dbReference type="Proteomes" id="UP001301958">
    <property type="component" value="Unassembled WGS sequence"/>
</dbReference>
<comment type="caution">
    <text evidence="2">The sequence shown here is derived from an EMBL/GenBank/DDBJ whole genome shotgun (WGS) entry which is preliminary data.</text>
</comment>
<keyword evidence="1" id="KW-1133">Transmembrane helix</keyword>
<protein>
    <submittedName>
        <fullName evidence="2">Uncharacterized protein</fullName>
    </submittedName>
</protein>
<keyword evidence="1" id="KW-0472">Membrane</keyword>
<keyword evidence="1" id="KW-0812">Transmembrane</keyword>
<proteinExistence type="predicted"/>
<organism evidence="2 3">
    <name type="scientific">Podospora fimiseda</name>
    <dbReference type="NCBI Taxonomy" id="252190"/>
    <lineage>
        <taxon>Eukaryota</taxon>
        <taxon>Fungi</taxon>
        <taxon>Dikarya</taxon>
        <taxon>Ascomycota</taxon>
        <taxon>Pezizomycotina</taxon>
        <taxon>Sordariomycetes</taxon>
        <taxon>Sordariomycetidae</taxon>
        <taxon>Sordariales</taxon>
        <taxon>Podosporaceae</taxon>
        <taxon>Podospora</taxon>
    </lineage>
</organism>
<reference evidence="2" key="1">
    <citation type="journal article" date="2023" name="Mol. Phylogenet. Evol.">
        <title>Genome-scale phylogeny and comparative genomics of the fungal order Sordariales.</title>
        <authorList>
            <person name="Hensen N."/>
            <person name="Bonometti L."/>
            <person name="Westerberg I."/>
            <person name="Brannstrom I.O."/>
            <person name="Guillou S."/>
            <person name="Cros-Aarteil S."/>
            <person name="Calhoun S."/>
            <person name="Haridas S."/>
            <person name="Kuo A."/>
            <person name="Mondo S."/>
            <person name="Pangilinan J."/>
            <person name="Riley R."/>
            <person name="LaButti K."/>
            <person name="Andreopoulos B."/>
            <person name="Lipzen A."/>
            <person name="Chen C."/>
            <person name="Yan M."/>
            <person name="Daum C."/>
            <person name="Ng V."/>
            <person name="Clum A."/>
            <person name="Steindorff A."/>
            <person name="Ohm R.A."/>
            <person name="Martin F."/>
            <person name="Silar P."/>
            <person name="Natvig D.O."/>
            <person name="Lalanne C."/>
            <person name="Gautier V."/>
            <person name="Ament-Velasquez S.L."/>
            <person name="Kruys A."/>
            <person name="Hutchinson M.I."/>
            <person name="Powell A.J."/>
            <person name="Barry K."/>
            <person name="Miller A.N."/>
            <person name="Grigoriev I.V."/>
            <person name="Debuchy R."/>
            <person name="Gladieux P."/>
            <person name="Hiltunen Thoren M."/>
            <person name="Johannesson H."/>
        </authorList>
    </citation>
    <scope>NUCLEOTIDE SEQUENCE</scope>
    <source>
        <strain evidence="2">CBS 990.96</strain>
    </source>
</reference>
<accession>A0AAN6YNU6</accession>
<feature type="transmembrane region" description="Helical" evidence="1">
    <location>
        <begin position="44"/>
        <end position="67"/>
    </location>
</feature>
<gene>
    <name evidence="2" type="ORF">QBC38DRAFT_448493</name>
</gene>
<sequence>MGHPSCIKAHHEQPYIKVSEVENSTGLPTRHSVLLGTWSRVWTALIHVIPVSISILLVTISHLHLYWFELDGPKWLHVSVPAFLNSLYLAAKIHEILIIASLSAIIIKICKRRLIKSDITLGHLTGAYRVGDVRYIFSSALWNNGSAQACFLGWLIVISTLIATVVGPASAILIVPELDWFPLPDALNFPFMLDQNISTTYANHILGYKEAEDGCDKESSLLPYWCPRAGMMEVGNWIMGWQISGLTNDVVVQDPTGDMANTKDFKLSLNEKFDAIYQPYVQTKCETLDRESLVKSNSTFYYPQSALSCLGDSECIEWANWSKFEDFFRVSGQPGTWNLTDKSFTDAFTTENVDRSASLFFNATIPYLDENDQIKAWASACTILAHWVPSELTISLTQNDFLRSNVTDSLAKLSWAARTGQDGPPVELEGSVIQIRPSWTPLSNPTVSRNNWNNRSILWFDQVFDSMCPRNRYDTVLPDTDPKSSPLAY</sequence>
<name>A0AAN6YNU6_9PEZI</name>
<evidence type="ECO:0000313" key="2">
    <source>
        <dbReference type="EMBL" id="KAK4222176.1"/>
    </source>
</evidence>
<evidence type="ECO:0000256" key="1">
    <source>
        <dbReference type="SAM" id="Phobius"/>
    </source>
</evidence>
<keyword evidence="3" id="KW-1185">Reference proteome</keyword>
<feature type="transmembrane region" description="Helical" evidence="1">
    <location>
        <begin position="87"/>
        <end position="107"/>
    </location>
</feature>
<reference evidence="2" key="2">
    <citation type="submission" date="2023-05" db="EMBL/GenBank/DDBJ databases">
        <authorList>
            <consortium name="Lawrence Berkeley National Laboratory"/>
            <person name="Steindorff A."/>
            <person name="Hensen N."/>
            <person name="Bonometti L."/>
            <person name="Westerberg I."/>
            <person name="Brannstrom I.O."/>
            <person name="Guillou S."/>
            <person name="Cros-Aarteil S."/>
            <person name="Calhoun S."/>
            <person name="Haridas S."/>
            <person name="Kuo A."/>
            <person name="Mondo S."/>
            <person name="Pangilinan J."/>
            <person name="Riley R."/>
            <person name="Labutti K."/>
            <person name="Andreopoulos B."/>
            <person name="Lipzen A."/>
            <person name="Chen C."/>
            <person name="Yanf M."/>
            <person name="Daum C."/>
            <person name="Ng V."/>
            <person name="Clum A."/>
            <person name="Ohm R."/>
            <person name="Martin F."/>
            <person name="Silar P."/>
            <person name="Natvig D."/>
            <person name="Lalanne C."/>
            <person name="Gautier V."/>
            <person name="Ament-Velasquez S.L."/>
            <person name="Kruys A."/>
            <person name="Hutchinson M.I."/>
            <person name="Powell A.J."/>
            <person name="Barry K."/>
            <person name="Miller A.N."/>
            <person name="Grigoriev I.V."/>
            <person name="Debuchy R."/>
            <person name="Gladieux P."/>
            <person name="Thoren M.H."/>
            <person name="Johannesson H."/>
        </authorList>
    </citation>
    <scope>NUCLEOTIDE SEQUENCE</scope>
    <source>
        <strain evidence="2">CBS 990.96</strain>
    </source>
</reference>